<dbReference type="Proteomes" id="UP000244902">
    <property type="component" value="Chromosome"/>
</dbReference>
<evidence type="ECO:0000256" key="2">
    <source>
        <dbReference type="ARBA" id="ARBA00008072"/>
    </source>
</evidence>
<evidence type="ECO:0000313" key="6">
    <source>
        <dbReference type="EMBL" id="AWI81498.1"/>
    </source>
</evidence>
<dbReference type="GO" id="GO:0016491">
    <property type="term" value="F:oxidoreductase activity"/>
    <property type="evidence" value="ECO:0007669"/>
    <property type="project" value="UniProtKB-KW"/>
</dbReference>
<organism evidence="6 7">
    <name type="scientific">Parazoarcus communis</name>
    <dbReference type="NCBI Taxonomy" id="41977"/>
    <lineage>
        <taxon>Bacteria</taxon>
        <taxon>Pseudomonadati</taxon>
        <taxon>Pseudomonadota</taxon>
        <taxon>Betaproteobacteria</taxon>
        <taxon>Rhodocyclales</taxon>
        <taxon>Zoogloeaceae</taxon>
        <taxon>Parazoarcus</taxon>
    </lineage>
</organism>
<evidence type="ECO:0000256" key="3">
    <source>
        <dbReference type="ARBA" id="ARBA00022723"/>
    </source>
</evidence>
<dbReference type="RefSeq" id="WP_108975949.1">
    <property type="nucleotide sequence ID" value="NZ_CP022188.1"/>
</dbReference>
<evidence type="ECO:0000256" key="4">
    <source>
        <dbReference type="ARBA" id="ARBA00022833"/>
    </source>
</evidence>
<protein>
    <submittedName>
        <fullName evidence="6">Dehydrogenase</fullName>
    </submittedName>
</protein>
<dbReference type="EMBL" id="CP022188">
    <property type="protein sequence ID" value="AWI81498.1"/>
    <property type="molecule type" value="Genomic_DNA"/>
</dbReference>
<dbReference type="AlphaFoldDB" id="A0A2U8H749"/>
<dbReference type="InterPro" id="IPR011032">
    <property type="entry name" value="GroES-like_sf"/>
</dbReference>
<evidence type="ECO:0000256" key="5">
    <source>
        <dbReference type="ARBA" id="ARBA00023002"/>
    </source>
</evidence>
<keyword evidence="4" id="KW-0862">Zinc</keyword>
<dbReference type="Gene3D" id="3.40.50.720">
    <property type="entry name" value="NAD(P)-binding Rossmann-like Domain"/>
    <property type="match status" value="1"/>
</dbReference>
<evidence type="ECO:0000313" key="7">
    <source>
        <dbReference type="Proteomes" id="UP000244902"/>
    </source>
</evidence>
<dbReference type="GO" id="GO:0046872">
    <property type="term" value="F:metal ion binding"/>
    <property type="evidence" value="ECO:0007669"/>
    <property type="project" value="UniProtKB-KW"/>
</dbReference>
<dbReference type="Gene3D" id="3.90.180.10">
    <property type="entry name" value="Medium-chain alcohol dehydrogenases, catalytic domain"/>
    <property type="match status" value="2"/>
</dbReference>
<sequence length="331" mass="35484">MRTHAFWTVAPGRGEIRDTELEPPAAGALRVRALYSGISRGTERLVFDGEVPESEYARMRAPFQEGEFPAPVKYGYASVGVVEAAGSDEAAQALLGKTVFCLYPHQCDYVVPLSALTVLPEGLPAARAVLAANMETAVNALWDAAPAVGDRIAVIGAGVVGCLVAWLCSRLPGCRVELIDIDASRAQLATALGLRFRPPSAAAPECDLVIHASGQAAGLRDALRLAGQEAMVLEMSWFGRQAVSLPLGEAFHVRRLTLRSSQVGSIPPGRLPRWDYRRRLELALSLLTDPVLDALISGESSFFDLPTVMASVLDRDANTLCHRIRYPSPAG</sequence>
<name>A0A2U8H749_9RHOO</name>
<reference evidence="6 7" key="1">
    <citation type="submission" date="2017-06" db="EMBL/GenBank/DDBJ databases">
        <title>Azoarcus sp. TSNA42 complete genome sequence.</title>
        <authorList>
            <person name="Woo J.-H."/>
            <person name="Kim H.-S."/>
        </authorList>
    </citation>
    <scope>NUCLEOTIDE SEQUENCE [LARGE SCALE GENOMIC DNA]</scope>
    <source>
        <strain evidence="6 7">TSNA42</strain>
    </source>
</reference>
<dbReference type="PANTHER" id="PTHR43350:SF19">
    <property type="entry name" value="D-GULOSIDE 3-DEHYDROGENASE"/>
    <property type="match status" value="1"/>
</dbReference>
<gene>
    <name evidence="6" type="ORF">CEW87_20320</name>
</gene>
<comment type="cofactor">
    <cofactor evidence="1">
        <name>Zn(2+)</name>
        <dbReference type="ChEBI" id="CHEBI:29105"/>
    </cofactor>
</comment>
<dbReference type="InterPro" id="IPR036291">
    <property type="entry name" value="NAD(P)-bd_dom_sf"/>
</dbReference>
<evidence type="ECO:0000256" key="1">
    <source>
        <dbReference type="ARBA" id="ARBA00001947"/>
    </source>
</evidence>
<proteinExistence type="inferred from homology"/>
<accession>A0A2U8H749</accession>
<keyword evidence="3" id="KW-0479">Metal-binding</keyword>
<dbReference type="CDD" id="cd08255">
    <property type="entry name" value="2-desacetyl-2-hydroxyethyl_bacteriochlorophyllide_like"/>
    <property type="match status" value="1"/>
</dbReference>
<keyword evidence="5" id="KW-0560">Oxidoreductase</keyword>
<dbReference type="OrthoDB" id="9781588at2"/>
<comment type="similarity">
    <text evidence="2">Belongs to the zinc-containing alcohol dehydrogenase family.</text>
</comment>
<dbReference type="PANTHER" id="PTHR43350">
    <property type="entry name" value="NAD-DEPENDENT ALCOHOL DEHYDROGENASE"/>
    <property type="match status" value="1"/>
</dbReference>
<dbReference type="SUPFAM" id="SSF51735">
    <property type="entry name" value="NAD(P)-binding Rossmann-fold domains"/>
    <property type="match status" value="1"/>
</dbReference>
<dbReference type="SUPFAM" id="SSF50129">
    <property type="entry name" value="GroES-like"/>
    <property type="match status" value="1"/>
</dbReference>